<protein>
    <submittedName>
        <fullName evidence="1">Uncharacterized protein</fullName>
    </submittedName>
</protein>
<dbReference type="RefSeq" id="WP_184675671.1">
    <property type="nucleotide sequence ID" value="NZ_JACHGY010000001.1"/>
</dbReference>
<organism evidence="1 2">
    <name type="scientific">Algisphaera agarilytica</name>
    <dbReference type="NCBI Taxonomy" id="1385975"/>
    <lineage>
        <taxon>Bacteria</taxon>
        <taxon>Pseudomonadati</taxon>
        <taxon>Planctomycetota</taxon>
        <taxon>Phycisphaerae</taxon>
        <taxon>Phycisphaerales</taxon>
        <taxon>Phycisphaeraceae</taxon>
        <taxon>Algisphaera</taxon>
    </lineage>
</organism>
<evidence type="ECO:0000313" key="1">
    <source>
        <dbReference type="EMBL" id="MBB6428486.1"/>
    </source>
</evidence>
<gene>
    <name evidence="1" type="ORF">HNQ40_000292</name>
</gene>
<dbReference type="Proteomes" id="UP000541810">
    <property type="component" value="Unassembled WGS sequence"/>
</dbReference>
<name>A0A7X0H3A6_9BACT</name>
<comment type="caution">
    <text evidence="1">The sequence shown here is derived from an EMBL/GenBank/DDBJ whole genome shotgun (WGS) entry which is preliminary data.</text>
</comment>
<dbReference type="EMBL" id="JACHGY010000001">
    <property type="protein sequence ID" value="MBB6428486.1"/>
    <property type="molecule type" value="Genomic_DNA"/>
</dbReference>
<proteinExistence type="predicted"/>
<evidence type="ECO:0000313" key="2">
    <source>
        <dbReference type="Proteomes" id="UP000541810"/>
    </source>
</evidence>
<keyword evidence="2" id="KW-1185">Reference proteome</keyword>
<dbReference type="AlphaFoldDB" id="A0A7X0H3A6"/>
<reference evidence="1 2" key="1">
    <citation type="submission" date="2020-08" db="EMBL/GenBank/DDBJ databases">
        <title>Genomic Encyclopedia of Type Strains, Phase IV (KMG-IV): sequencing the most valuable type-strain genomes for metagenomic binning, comparative biology and taxonomic classification.</title>
        <authorList>
            <person name="Goeker M."/>
        </authorList>
    </citation>
    <scope>NUCLEOTIDE SEQUENCE [LARGE SCALE GENOMIC DNA]</scope>
    <source>
        <strain evidence="1 2">DSM 103725</strain>
    </source>
</reference>
<sequence>MEKNNIIKLSVSAAVLVLAAILLINNLGKAGSQPDSRYFIDLATQELHVGDAGLVPPTMELGGAEWDYEGMGTAGSVVEAMIFGCGGTHDKVKFKSVQDIQDKGAKLGFVRRLTPIAAEVANTEEPTAEQIMQMGQAPYVHASPEGKTWYSELSPDGRKLASDFSGLDCTPEQVFVMLP</sequence>
<accession>A0A7X0H3A6</accession>